<accession>A0A108E864</accession>
<evidence type="ECO:0000313" key="1">
    <source>
        <dbReference type="EMBL" id="KWN06431.1"/>
    </source>
</evidence>
<organism evidence="1 2">
    <name type="scientific">Burkholderia territorii</name>
    <dbReference type="NCBI Taxonomy" id="1503055"/>
    <lineage>
        <taxon>Bacteria</taxon>
        <taxon>Pseudomonadati</taxon>
        <taxon>Pseudomonadota</taxon>
        <taxon>Betaproteobacteria</taxon>
        <taxon>Burkholderiales</taxon>
        <taxon>Burkholderiaceae</taxon>
        <taxon>Burkholderia</taxon>
        <taxon>Burkholderia cepacia complex</taxon>
    </lineage>
</organism>
<comment type="caution">
    <text evidence="1">The sequence shown here is derived from an EMBL/GenBank/DDBJ whole genome shotgun (WGS) entry which is preliminary data.</text>
</comment>
<proteinExistence type="predicted"/>
<name>A0A108E864_9BURK</name>
<dbReference type="EMBL" id="LPLZ01000074">
    <property type="protein sequence ID" value="KWN06431.1"/>
    <property type="molecule type" value="Genomic_DNA"/>
</dbReference>
<dbReference type="AlphaFoldDB" id="A0A108E864"/>
<evidence type="ECO:0000313" key="2">
    <source>
        <dbReference type="Proteomes" id="UP000068016"/>
    </source>
</evidence>
<sequence>MAKIDISLQSALALYDVAVKVRNGELDVGPLTGAYLELAEQLDNVLSEVSEWEPGRSNNLCIAGPGWMVSYKIASDSRQPETALIDRDKREFFVLPGDHRDAYKHVASQGFNALKQVYESLKDPLPHDA</sequence>
<reference evidence="1 2" key="1">
    <citation type="submission" date="2015-11" db="EMBL/GenBank/DDBJ databases">
        <title>Expanding the genomic diversity of Burkholderia species for the development of highly accurate diagnostics.</title>
        <authorList>
            <person name="Sahl J."/>
            <person name="Keim P."/>
            <person name="Wagner D."/>
        </authorList>
    </citation>
    <scope>NUCLEOTIDE SEQUENCE [LARGE SCALE GENOMIC DNA]</scope>
    <source>
        <strain evidence="1 2">MSMB793WGS</strain>
    </source>
</reference>
<gene>
    <name evidence="1" type="ORF">WT83_27505</name>
</gene>
<dbReference type="Proteomes" id="UP000068016">
    <property type="component" value="Unassembled WGS sequence"/>
</dbReference>
<protein>
    <submittedName>
        <fullName evidence="1">Uncharacterized protein</fullName>
    </submittedName>
</protein>